<dbReference type="Proteomes" id="UP000260655">
    <property type="component" value="Unassembled WGS sequence"/>
</dbReference>
<comment type="caution">
    <text evidence="1">The sequence shown here is derived from an EMBL/GenBank/DDBJ whole genome shotgun (WGS) entry which is preliminary data.</text>
</comment>
<protein>
    <submittedName>
        <fullName evidence="1">Uncharacterized protein</fullName>
    </submittedName>
</protein>
<dbReference type="RefSeq" id="WP_117556465.1">
    <property type="nucleotide sequence ID" value="NZ_QSOV01000003.1"/>
</dbReference>
<evidence type="ECO:0000313" key="2">
    <source>
        <dbReference type="Proteomes" id="UP000260655"/>
    </source>
</evidence>
<accession>A0A3E4GRV7</accession>
<evidence type="ECO:0000313" key="1">
    <source>
        <dbReference type="EMBL" id="RGJ24921.1"/>
    </source>
</evidence>
<name>A0A3E4GRV7_9FIRM</name>
<sequence length="93" mass="10354">MIAAIKSKIKYPTSNAPFGSAYEEHAAIKDTAAEVRVLRKNGIHVSAVFMGNDGEVTNAKQIYGKEFTRIRQIDQLSKAAGRLIQKEIRELYS</sequence>
<dbReference type="EMBL" id="QSOV01000003">
    <property type="protein sequence ID" value="RGJ24921.1"/>
    <property type="molecule type" value="Genomic_DNA"/>
</dbReference>
<dbReference type="AlphaFoldDB" id="A0A3E4GRV7"/>
<organism evidence="1 2">
    <name type="scientific">Coprococcus comes</name>
    <dbReference type="NCBI Taxonomy" id="410072"/>
    <lineage>
        <taxon>Bacteria</taxon>
        <taxon>Bacillati</taxon>
        <taxon>Bacillota</taxon>
        <taxon>Clostridia</taxon>
        <taxon>Lachnospirales</taxon>
        <taxon>Lachnospiraceae</taxon>
        <taxon>Coprococcus</taxon>
    </lineage>
</organism>
<gene>
    <name evidence="1" type="ORF">DXD67_04035</name>
</gene>
<reference evidence="1 2" key="1">
    <citation type="submission" date="2018-08" db="EMBL/GenBank/DDBJ databases">
        <title>A genome reference for cultivated species of the human gut microbiota.</title>
        <authorList>
            <person name="Zou Y."/>
            <person name="Xue W."/>
            <person name="Luo G."/>
        </authorList>
    </citation>
    <scope>NUCLEOTIDE SEQUENCE [LARGE SCALE GENOMIC DNA]</scope>
    <source>
        <strain evidence="1 2">TM07-19</strain>
    </source>
</reference>
<proteinExistence type="predicted"/>